<dbReference type="RefSeq" id="XP_065652752.1">
    <property type="nucleotide sequence ID" value="XM_065796680.1"/>
</dbReference>
<keyword evidence="2" id="KW-1185">Reference proteome</keyword>
<sequence length="530" mass="60483">MKKICLTTNSQNLDCGLIFFFIVLFAIHGSVTGCLWIENVHPDDIGKMASVSASTQDSCCQYCLDMFEDTFAATFMDGMCTCLNDTHNRMELIGSFYTYITRDPFKLNQSDYECGSYGTITVLTMYFVVDASDTFVVNTINMGSNSSLSTSVLMMQYDTNLITYDNAFVGFYYEARVSLLNYLFNYTTTFKVGYVNTTTQFAMAYTRVAYNPFRLIVYLKTFKVVANVKNSDVYLDSSTYLYEQIRKNDLISVNTIGNDYFSSTADAENVTFVAYYNKKLMIFKEYLHSVNSMVAGVSYECFIQPNSINFFIPKLRSGASITFELSFYPLLKDQQEFGSLYNEVSALVFLNGSLVQQIKNNKLQYKDIISPNQARNQKFVGDMLSLLQFNDVFLVCQWAADRIKNYCGILSSEEPTTFTRLSLVFVVPICFDNITQNVYFEDKFGNVLVYNYLNKNSLRLSDTKEKVLQQTSASLPFTTSRAAKIFCCDDETQIGYYNGVPYLIAADAFIIQKSRIFYWVQPAVYIPSIY</sequence>
<dbReference type="PROSITE" id="PS51257">
    <property type="entry name" value="PROKAR_LIPOPROTEIN"/>
    <property type="match status" value="1"/>
</dbReference>
<protein>
    <submittedName>
        <fullName evidence="3">Uncharacterized protein LOC136080066</fullName>
    </submittedName>
</protein>
<keyword evidence="1" id="KW-1133">Transmembrane helix</keyword>
<evidence type="ECO:0000313" key="3">
    <source>
        <dbReference type="RefSeq" id="XP_065652752.1"/>
    </source>
</evidence>
<evidence type="ECO:0000313" key="2">
    <source>
        <dbReference type="Proteomes" id="UP001652625"/>
    </source>
</evidence>
<proteinExistence type="predicted"/>
<dbReference type="Proteomes" id="UP001652625">
    <property type="component" value="Chromosome 05"/>
</dbReference>
<accession>A0ABM4BUB3</accession>
<reference evidence="3" key="1">
    <citation type="submission" date="2025-08" db="UniProtKB">
        <authorList>
            <consortium name="RefSeq"/>
        </authorList>
    </citation>
    <scope>IDENTIFICATION</scope>
</reference>
<dbReference type="GeneID" id="136080066"/>
<name>A0ABM4BUB3_HYDVU</name>
<organism evidence="2 3">
    <name type="scientific">Hydra vulgaris</name>
    <name type="common">Hydra</name>
    <name type="synonym">Hydra attenuata</name>
    <dbReference type="NCBI Taxonomy" id="6087"/>
    <lineage>
        <taxon>Eukaryota</taxon>
        <taxon>Metazoa</taxon>
        <taxon>Cnidaria</taxon>
        <taxon>Hydrozoa</taxon>
        <taxon>Hydroidolina</taxon>
        <taxon>Anthoathecata</taxon>
        <taxon>Aplanulata</taxon>
        <taxon>Hydridae</taxon>
        <taxon>Hydra</taxon>
    </lineage>
</organism>
<evidence type="ECO:0000256" key="1">
    <source>
        <dbReference type="SAM" id="Phobius"/>
    </source>
</evidence>
<keyword evidence="1" id="KW-0812">Transmembrane</keyword>
<feature type="transmembrane region" description="Helical" evidence="1">
    <location>
        <begin position="12"/>
        <end position="31"/>
    </location>
</feature>
<keyword evidence="1" id="KW-0472">Membrane</keyword>
<gene>
    <name evidence="3" type="primary">LOC136080066</name>
</gene>